<organism evidence="2 3">
    <name type="scientific">Muribaculum gordoncarteri</name>
    <dbReference type="NCBI Taxonomy" id="2530390"/>
    <lineage>
        <taxon>Bacteria</taxon>
        <taxon>Pseudomonadati</taxon>
        <taxon>Bacteroidota</taxon>
        <taxon>Bacteroidia</taxon>
        <taxon>Bacteroidales</taxon>
        <taxon>Muribaculaceae</taxon>
        <taxon>Muribaculum</taxon>
    </lineage>
</organism>
<evidence type="ECO:0000256" key="1">
    <source>
        <dbReference type="SAM" id="SignalP"/>
    </source>
</evidence>
<feature type="chain" id="PRO_5020272025" evidence="1">
    <location>
        <begin position="28"/>
        <end position="537"/>
    </location>
</feature>
<dbReference type="AlphaFoldDB" id="A0A4P7VMM8"/>
<feature type="signal peptide" evidence="1">
    <location>
        <begin position="1"/>
        <end position="27"/>
    </location>
</feature>
<dbReference type="Proteomes" id="UP000297031">
    <property type="component" value="Chromosome"/>
</dbReference>
<dbReference type="InterPro" id="IPR002591">
    <property type="entry name" value="Phosphodiest/P_Trfase"/>
</dbReference>
<proteinExistence type="predicted"/>
<sequence>MRRKKDPRITVRLVTALIASMVTLSVAAQAPSPRPKLVVGIVIDGLREDYLDLLKGYFGENGFKLLMRDGVMLDNVNYGTALDATAATAMIYSGASPSVNGIPAAFVYDAEMRRQYPIVLDPSQIGNYTDETYSPKSIRVSTLSDEVRIDGGGIGNVYSVAPSPSQSIILAGHAGNSAFWINDVTGRWATTAYYKDVPQPMQARNFSRSLASRLDTLTWKPSLSPESYPDLPAYKKYYPFRHQFLRNDIDRFRNYKTSAPVNTEVTDIAADYIKGLRLGTHDAMDMLNLGYTLAPFAAAKDADNRIETMDSYLKLDADLARLFRAIDTNVGLKNTFIMVAGTPAPPSTKRDDERWGIPNGEFIPRRAVSLLNVYFVPKYGNGEWVSGYHNGQIFLNHKLIKDNGIDPKTIRTEAADLLLRMSGVSRVWTIDDIEAGRAGHNADALKRNTQVDYAGDVFIEVTPGWEIVDQNPNNQKEVRSTVRTGFMSSPVFFLSPDLKAERITSEIDARTIAPTVARLLRIRSPNASELPPMRFNR</sequence>
<dbReference type="OrthoDB" id="9766127at2"/>
<dbReference type="EMBL" id="CP039393">
    <property type="protein sequence ID" value="QCD34945.1"/>
    <property type="molecule type" value="Genomic_DNA"/>
</dbReference>
<dbReference type="Gene3D" id="3.40.720.10">
    <property type="entry name" value="Alkaline Phosphatase, subunit A"/>
    <property type="match status" value="1"/>
</dbReference>
<reference evidence="2 3" key="1">
    <citation type="submission" date="2019-02" db="EMBL/GenBank/DDBJ databases">
        <title>Isolation and identification of novel species under the genus Muribaculum.</title>
        <authorList>
            <person name="Miyake S."/>
            <person name="Ding Y."/>
            <person name="Low A."/>
            <person name="Soh M."/>
            <person name="Seedorf H."/>
        </authorList>
    </citation>
    <scope>NUCLEOTIDE SEQUENCE [LARGE SCALE GENOMIC DNA]</scope>
    <source>
        <strain evidence="2 3">TLL-A4</strain>
    </source>
</reference>
<protein>
    <submittedName>
        <fullName evidence="2">Alkaline phosphatase family protein</fullName>
    </submittedName>
</protein>
<evidence type="ECO:0000313" key="3">
    <source>
        <dbReference type="Proteomes" id="UP000297031"/>
    </source>
</evidence>
<keyword evidence="1" id="KW-0732">Signal</keyword>
<accession>A0A4P7VMM8</accession>
<dbReference type="SUPFAM" id="SSF53649">
    <property type="entry name" value="Alkaline phosphatase-like"/>
    <property type="match status" value="1"/>
</dbReference>
<gene>
    <name evidence="2" type="ORF">E7746_03135</name>
</gene>
<dbReference type="InterPro" id="IPR017850">
    <property type="entry name" value="Alkaline_phosphatase_core_sf"/>
</dbReference>
<dbReference type="InterPro" id="IPR026263">
    <property type="entry name" value="Alkaline_phosphatase_prok"/>
</dbReference>
<evidence type="ECO:0000313" key="2">
    <source>
        <dbReference type="EMBL" id="QCD34945.1"/>
    </source>
</evidence>
<dbReference type="Gene3D" id="3.30.1360.150">
    <property type="match status" value="1"/>
</dbReference>
<dbReference type="GO" id="GO:0004035">
    <property type="term" value="F:alkaline phosphatase activity"/>
    <property type="evidence" value="ECO:0007669"/>
    <property type="project" value="InterPro"/>
</dbReference>
<dbReference type="KEGG" id="mgod:E7746_03135"/>
<dbReference type="RefSeq" id="WP_136409801.1">
    <property type="nucleotide sequence ID" value="NZ_CP039393.1"/>
</dbReference>
<dbReference type="PIRSF" id="PIRSF031924">
    <property type="entry name" value="Pi-irrepressible_AP"/>
    <property type="match status" value="1"/>
</dbReference>
<name>A0A4P7VMM8_9BACT</name>
<dbReference type="Pfam" id="PF01663">
    <property type="entry name" value="Phosphodiest"/>
    <property type="match status" value="1"/>
</dbReference>
<keyword evidence="3" id="KW-1185">Reference proteome</keyword>